<dbReference type="InterPro" id="IPR019931">
    <property type="entry name" value="LPXTG_anchor"/>
</dbReference>
<dbReference type="RefSeq" id="WP_056993916.1">
    <property type="nucleotide sequence ID" value="NZ_JQBA01000007.1"/>
</dbReference>
<feature type="signal peptide" evidence="6">
    <location>
        <begin position="1"/>
        <end position="26"/>
    </location>
</feature>
<name>A0A0R2GX87_9LACO</name>
<accession>A0A0R2GX87</accession>
<evidence type="ECO:0000256" key="3">
    <source>
        <dbReference type="ARBA" id="ARBA00022729"/>
    </source>
</evidence>
<feature type="domain" description="Gram-positive cocci surface proteins LPxTG" evidence="7">
    <location>
        <begin position="756"/>
        <end position="793"/>
    </location>
</feature>
<comment type="caution">
    <text evidence="8">The sequence shown here is derived from an EMBL/GenBank/DDBJ whole genome shotgun (WGS) entry which is preliminary data.</text>
</comment>
<feature type="coiled-coil region" evidence="5">
    <location>
        <begin position="147"/>
        <end position="257"/>
    </location>
</feature>
<sequence>MDKKQAIIAAAALAGTTVIGVQTAQADTTDQPVQSQAAAQTVTLDKVAAQTKIDDAQQALTDSQGKLAQAKEAADQATTDEKQAQSNVDNAQQAVDDAQAKTISDSVTQGEIDKRQQIVADQQAVADAKRNAVDQAQTAEKARQVDVDQAKQTASAAEQAVSAAQAKVDQLQEIVDGKADINRLEVEAKKTAADLANAKQVLDQTQHELAAAQKAVEAAQKDYDNKQAADQELAQKIAEIQQRIDALRAQIPKLYAQLGTENAIVLPNAYLNVGIWDELTGVTDAGMALNHYHHNPQDQQVTVNPRALTPEQQKELTIWAAQIINALREFNAPSGPQVEVTANSLQMAATVAKNAKTANDQVALNLGKQAVGGTVNLYETLAAGKITDQITNMDALKEAVYNAMLEMTFADSAEHWTRAQQLTGWNLANLATQDGMPRDLFGLAIDSNGVMHFIDYTPVKDRSYEYDVVAKSAVTALGNEIQMVDSNAEQIQYEELKEPQEAKVKTTQALKDAQTALQTAQQTVQTKEAQVNNLIDVTNQLQGKLLQVQADLRQAQEAAAHATKDPAKVAELEQAKADLQTKETAAADAQRVLDEKLAALKAAQDATRNAISEATVAQQTADEAAAQLQALKDQQVAAQTAAQALIQAQAALQKAQDSLATAKEKQAVAQAAYQAAQAEVTKNQAALAAAQAALAKIEAREQAEQAIKQAQEKAAQAKHEQEALQKSNLTRDHNRHLQAVAGQVKANASQAVNQTLPQTGDVDSNLTLAGVLALSMMGLLGLTGTSRKLKQFK</sequence>
<evidence type="ECO:0000256" key="6">
    <source>
        <dbReference type="SAM" id="SignalP"/>
    </source>
</evidence>
<dbReference type="EMBL" id="JQBA01000007">
    <property type="protein sequence ID" value="KRN44942.1"/>
    <property type="molecule type" value="Genomic_DNA"/>
</dbReference>
<dbReference type="STRING" id="1203076.GCA_000312405_01628"/>
<reference evidence="8 9" key="1">
    <citation type="journal article" date="2015" name="Genome Announc.">
        <title>Expanding the biotechnology potential of lactobacilli through comparative genomics of 213 strains and associated genera.</title>
        <authorList>
            <person name="Sun Z."/>
            <person name="Harris H.M."/>
            <person name="McCann A."/>
            <person name="Guo C."/>
            <person name="Argimon S."/>
            <person name="Zhang W."/>
            <person name="Yang X."/>
            <person name="Jeffery I.B."/>
            <person name="Cooney J.C."/>
            <person name="Kagawa T.F."/>
            <person name="Liu W."/>
            <person name="Song Y."/>
            <person name="Salvetti E."/>
            <person name="Wrobel A."/>
            <person name="Rasinkangas P."/>
            <person name="Parkhill J."/>
            <person name="Rea M.C."/>
            <person name="O'Sullivan O."/>
            <person name="Ritari J."/>
            <person name="Douillard F.P."/>
            <person name="Paul Ross R."/>
            <person name="Yang R."/>
            <person name="Briner A.E."/>
            <person name="Felis G.E."/>
            <person name="de Vos W.M."/>
            <person name="Barrangou R."/>
            <person name="Klaenhammer T.R."/>
            <person name="Caufield P.W."/>
            <person name="Cui Y."/>
            <person name="Zhang H."/>
            <person name="O'Toole P.W."/>
        </authorList>
    </citation>
    <scope>NUCLEOTIDE SEQUENCE [LARGE SCALE GENOMIC DNA]</scope>
    <source>
        <strain evidence="8 9">DSM 14792</strain>
    </source>
</reference>
<evidence type="ECO:0000256" key="5">
    <source>
        <dbReference type="SAM" id="Coils"/>
    </source>
</evidence>
<keyword evidence="4" id="KW-0572">Peptidoglycan-anchor</keyword>
<keyword evidence="2" id="KW-0964">Secreted</keyword>
<gene>
    <name evidence="8" type="ORF">IV41_GL001808</name>
</gene>
<keyword evidence="3 6" id="KW-0732">Signal</keyword>
<evidence type="ECO:0000256" key="1">
    <source>
        <dbReference type="ARBA" id="ARBA00022512"/>
    </source>
</evidence>
<evidence type="ECO:0000259" key="7">
    <source>
        <dbReference type="PROSITE" id="PS50847"/>
    </source>
</evidence>
<feature type="coiled-coil region" evidence="5">
    <location>
        <begin position="510"/>
        <end position="727"/>
    </location>
</feature>
<dbReference type="Proteomes" id="UP000051639">
    <property type="component" value="Unassembled WGS sequence"/>
</dbReference>
<dbReference type="NCBIfam" id="TIGR01167">
    <property type="entry name" value="LPXTG_anchor"/>
    <property type="match status" value="1"/>
</dbReference>
<dbReference type="NCBIfam" id="TIGR04320">
    <property type="entry name" value="Surf_Exclu_PgrA"/>
    <property type="match status" value="1"/>
</dbReference>
<protein>
    <recommendedName>
        <fullName evidence="7">Gram-positive cocci surface proteins LPxTG domain-containing protein</fullName>
    </recommendedName>
</protein>
<feature type="chain" id="PRO_5006417485" description="Gram-positive cocci surface proteins LPxTG domain-containing protein" evidence="6">
    <location>
        <begin position="27"/>
        <end position="793"/>
    </location>
</feature>
<evidence type="ECO:0000256" key="4">
    <source>
        <dbReference type="ARBA" id="ARBA00023088"/>
    </source>
</evidence>
<keyword evidence="9" id="KW-1185">Reference proteome</keyword>
<evidence type="ECO:0000256" key="2">
    <source>
        <dbReference type="ARBA" id="ARBA00022525"/>
    </source>
</evidence>
<evidence type="ECO:0000313" key="9">
    <source>
        <dbReference type="Proteomes" id="UP000051639"/>
    </source>
</evidence>
<keyword evidence="5" id="KW-0175">Coiled coil</keyword>
<evidence type="ECO:0000313" key="8">
    <source>
        <dbReference type="EMBL" id="KRN44942.1"/>
    </source>
</evidence>
<dbReference type="InterPro" id="IPR027607">
    <property type="entry name" value="Surf_Exclu_SEC10/PgrA"/>
</dbReference>
<dbReference type="AlphaFoldDB" id="A0A0R2GX87"/>
<feature type="coiled-coil region" evidence="5">
    <location>
        <begin position="53"/>
        <end position="101"/>
    </location>
</feature>
<dbReference type="PATRIC" id="fig|148604.4.peg.1866"/>
<proteinExistence type="predicted"/>
<keyword evidence="1" id="KW-0134">Cell wall</keyword>
<dbReference type="PROSITE" id="PS50847">
    <property type="entry name" value="GRAM_POS_ANCHORING"/>
    <property type="match status" value="1"/>
</dbReference>
<organism evidence="8 9">
    <name type="scientific">Limosilactobacillus ingluviei</name>
    <dbReference type="NCBI Taxonomy" id="148604"/>
    <lineage>
        <taxon>Bacteria</taxon>
        <taxon>Bacillati</taxon>
        <taxon>Bacillota</taxon>
        <taxon>Bacilli</taxon>
        <taxon>Lactobacillales</taxon>
        <taxon>Lactobacillaceae</taxon>
        <taxon>Limosilactobacillus</taxon>
    </lineage>
</organism>